<protein>
    <submittedName>
        <fullName evidence="1">Uncharacterized protein</fullName>
    </submittedName>
</protein>
<dbReference type="EMBL" id="CP116805">
    <property type="protein sequence ID" value="WCL54610.1"/>
    <property type="molecule type" value="Genomic_DNA"/>
</dbReference>
<dbReference type="AlphaFoldDB" id="A0AAE9XT36"/>
<reference evidence="1" key="1">
    <citation type="submission" date="2023-01" db="EMBL/GenBank/DDBJ databases">
        <title>The genome sequence of Kordiimonadaceae bacterium 6D33.</title>
        <authorList>
            <person name="Liu Y."/>
        </authorList>
    </citation>
    <scope>NUCLEOTIDE SEQUENCE</scope>
    <source>
        <strain evidence="1">6D33</strain>
    </source>
</reference>
<keyword evidence="2" id="KW-1185">Reference proteome</keyword>
<organism evidence="1 2">
    <name type="scientific">Gimibacter soli</name>
    <dbReference type="NCBI Taxonomy" id="3024400"/>
    <lineage>
        <taxon>Bacteria</taxon>
        <taxon>Pseudomonadati</taxon>
        <taxon>Pseudomonadota</taxon>
        <taxon>Alphaproteobacteria</taxon>
        <taxon>Kordiimonadales</taxon>
        <taxon>Temperatibacteraceae</taxon>
        <taxon>Gimibacter</taxon>
    </lineage>
</organism>
<evidence type="ECO:0000313" key="1">
    <source>
        <dbReference type="EMBL" id="WCL54610.1"/>
    </source>
</evidence>
<dbReference type="Proteomes" id="UP001217500">
    <property type="component" value="Chromosome"/>
</dbReference>
<sequence>MTDDQSDEACYDRHMAATEMLRAGAFAEAFAEFLTLARAGYAPSQHLVGLCFASSDMPDEALGKEGEGRDREVEAAAWDYLSVLNKFKGAGLIFRQAILDPEWRAAMNARRDELEAEFPSTMREVRPEDD</sequence>
<evidence type="ECO:0000313" key="2">
    <source>
        <dbReference type="Proteomes" id="UP001217500"/>
    </source>
</evidence>
<dbReference type="RefSeq" id="WP_289504329.1">
    <property type="nucleotide sequence ID" value="NZ_CP116805.1"/>
</dbReference>
<gene>
    <name evidence="1" type="ORF">PH603_02410</name>
</gene>
<dbReference type="KEGG" id="gso:PH603_02410"/>
<proteinExistence type="predicted"/>
<name>A0AAE9XT36_9PROT</name>
<accession>A0AAE9XT36</accession>